<keyword evidence="10" id="KW-1185">Reference proteome</keyword>
<dbReference type="PROSITE" id="PS51746">
    <property type="entry name" value="PPM_2"/>
    <property type="match status" value="1"/>
</dbReference>
<dbReference type="OrthoDB" id="10264738at2759"/>
<reference evidence="9" key="1">
    <citation type="journal article" date="2020" name="bioRxiv">
        <title>Hybrid origin of Populus tomentosa Carr. identified through genome sequencing and phylogenomic analysis.</title>
        <authorList>
            <person name="An X."/>
            <person name="Gao K."/>
            <person name="Chen Z."/>
            <person name="Li J."/>
            <person name="Yang X."/>
            <person name="Yang X."/>
            <person name="Zhou J."/>
            <person name="Guo T."/>
            <person name="Zhao T."/>
            <person name="Huang S."/>
            <person name="Miao D."/>
            <person name="Khan W.U."/>
            <person name="Rao P."/>
            <person name="Ye M."/>
            <person name="Lei B."/>
            <person name="Liao W."/>
            <person name="Wang J."/>
            <person name="Ji L."/>
            <person name="Li Y."/>
            <person name="Guo B."/>
            <person name="Mustafa N.S."/>
            <person name="Li S."/>
            <person name="Yun Q."/>
            <person name="Keller S.R."/>
            <person name="Mao J."/>
            <person name="Zhang R."/>
            <person name="Strauss S.H."/>
        </authorList>
    </citation>
    <scope>NUCLEOTIDE SEQUENCE</scope>
    <source>
        <strain evidence="9">GM15</strain>
        <tissue evidence="9">Leaf</tissue>
    </source>
</reference>
<comment type="similarity">
    <text evidence="6">Belongs to the PP2C family.</text>
</comment>
<dbReference type="EMBL" id="JAAWWB010000029">
    <property type="protein sequence ID" value="KAG6747436.1"/>
    <property type="molecule type" value="Genomic_DNA"/>
</dbReference>
<evidence type="ECO:0000256" key="4">
    <source>
        <dbReference type="ARBA" id="ARBA00022842"/>
    </source>
</evidence>
<dbReference type="InterPro" id="IPR015655">
    <property type="entry name" value="PP2C"/>
</dbReference>
<keyword evidence="6" id="KW-0378">Hydrolase</keyword>
<dbReference type="CDD" id="cd00143">
    <property type="entry name" value="PP2Cc"/>
    <property type="match status" value="1"/>
</dbReference>
<evidence type="ECO:0000256" key="3">
    <source>
        <dbReference type="ARBA" id="ARBA00013081"/>
    </source>
</evidence>
<dbReference type="PROSITE" id="PS01032">
    <property type="entry name" value="PPM_1"/>
    <property type="match status" value="1"/>
</dbReference>
<accession>A0A8X7YAY9</accession>
<dbReference type="InterPro" id="IPR001932">
    <property type="entry name" value="PPM-type_phosphatase-like_dom"/>
</dbReference>
<keyword evidence="4" id="KW-0460">Magnesium</keyword>
<proteinExistence type="inferred from homology"/>
<evidence type="ECO:0000256" key="2">
    <source>
        <dbReference type="ARBA" id="ARBA00001946"/>
    </source>
</evidence>
<feature type="compositionally biased region" description="Polar residues" evidence="7">
    <location>
        <begin position="36"/>
        <end position="49"/>
    </location>
</feature>
<dbReference type="SMART" id="SM00332">
    <property type="entry name" value="PP2Cc"/>
    <property type="match status" value="1"/>
</dbReference>
<dbReference type="EC" id="3.1.3.16" evidence="3"/>
<evidence type="ECO:0000313" key="10">
    <source>
        <dbReference type="Proteomes" id="UP000886885"/>
    </source>
</evidence>
<evidence type="ECO:0000256" key="1">
    <source>
        <dbReference type="ARBA" id="ARBA00001936"/>
    </source>
</evidence>
<comment type="cofactor">
    <cofactor evidence="2">
        <name>Mg(2+)</name>
        <dbReference type="ChEBI" id="CHEBI:18420"/>
    </cofactor>
</comment>
<evidence type="ECO:0000256" key="5">
    <source>
        <dbReference type="ARBA" id="ARBA00023211"/>
    </source>
</evidence>
<dbReference type="AlphaFoldDB" id="A0A8X7YAY9"/>
<sequence>MTEVCRRMSNENEDDSAAKCRERRRRRIEMRRLAAISTTRGSPQPTYTKGSKEKSQATGDGSSSSTAEGKRVVETVSEIQTVEPVFGSMSVSGRSREMEDAISVRTSFCLPGINRRRPLHLFGVYDGHGGYHVAALCREKMHVLIEEELERVESTCGSGEIGEFGAEWEEMWRGVMKRSYERMDEVAMSTCACGSEGFQCECHPTQMILGGSTAVVAVLTPEHIIVANCGDSRAVLSRGGRAIPLSVDHKIPGGILLRRVGSRDISWMMPDRQDELARIEAAGGRVIYLDGARVEGILAMSRAIGISTHCSALTIGGFDTLKSRKERNMIASLWRYGLVANLRFNLSSASDGSRMPIMCDSIAPLSLMQFAVFKDVNEEQLGIWESLGRDEYLKPFVIPEPEITFTKRESEDDCLLLASDGLWDVLSGDLACKVARQCLREENRRVNAGPQIKDEGAGALYPSRSMLAAALLTRLALGRRSCDNISVIVVDLKSS</sequence>
<feature type="domain" description="PPM-type phosphatase" evidence="8">
    <location>
        <begin position="85"/>
        <end position="492"/>
    </location>
</feature>
<dbReference type="InterPro" id="IPR000222">
    <property type="entry name" value="PP2C_BS"/>
</dbReference>
<dbReference type="PANTHER" id="PTHR47992">
    <property type="entry name" value="PROTEIN PHOSPHATASE"/>
    <property type="match status" value="1"/>
</dbReference>
<protein>
    <recommendedName>
        <fullName evidence="3">protein-serine/threonine phosphatase</fullName>
        <ecNumber evidence="3">3.1.3.16</ecNumber>
    </recommendedName>
</protein>
<feature type="compositionally biased region" description="Basic and acidic residues" evidence="7">
    <location>
        <begin position="1"/>
        <end position="20"/>
    </location>
</feature>
<organism evidence="9 10">
    <name type="scientific">Populus tomentosa</name>
    <name type="common">Chinese white poplar</name>
    <dbReference type="NCBI Taxonomy" id="118781"/>
    <lineage>
        <taxon>Eukaryota</taxon>
        <taxon>Viridiplantae</taxon>
        <taxon>Streptophyta</taxon>
        <taxon>Embryophyta</taxon>
        <taxon>Tracheophyta</taxon>
        <taxon>Spermatophyta</taxon>
        <taxon>Magnoliopsida</taxon>
        <taxon>eudicotyledons</taxon>
        <taxon>Gunneridae</taxon>
        <taxon>Pentapetalae</taxon>
        <taxon>rosids</taxon>
        <taxon>fabids</taxon>
        <taxon>Malpighiales</taxon>
        <taxon>Salicaceae</taxon>
        <taxon>Saliceae</taxon>
        <taxon>Populus</taxon>
    </lineage>
</organism>
<dbReference type="Pfam" id="PF00481">
    <property type="entry name" value="PP2C"/>
    <property type="match status" value="3"/>
</dbReference>
<name>A0A8X7YAY9_POPTO</name>
<gene>
    <name evidence="9" type="ORF">POTOM_049840</name>
</gene>
<dbReference type="Proteomes" id="UP000886885">
    <property type="component" value="Chromosome 15A"/>
</dbReference>
<keyword evidence="5" id="KW-0464">Manganese</keyword>
<feature type="compositionally biased region" description="Polar residues" evidence="7">
    <location>
        <begin position="56"/>
        <end position="67"/>
    </location>
</feature>
<evidence type="ECO:0000259" key="8">
    <source>
        <dbReference type="PROSITE" id="PS51746"/>
    </source>
</evidence>
<evidence type="ECO:0000256" key="7">
    <source>
        <dbReference type="SAM" id="MobiDB-lite"/>
    </source>
</evidence>
<evidence type="ECO:0000313" key="9">
    <source>
        <dbReference type="EMBL" id="KAG6747436.1"/>
    </source>
</evidence>
<keyword evidence="6" id="KW-0904">Protein phosphatase</keyword>
<feature type="region of interest" description="Disordered" evidence="7">
    <location>
        <begin position="1"/>
        <end position="71"/>
    </location>
</feature>
<evidence type="ECO:0000256" key="6">
    <source>
        <dbReference type="RuleBase" id="RU003465"/>
    </source>
</evidence>
<dbReference type="GO" id="GO:0004722">
    <property type="term" value="F:protein serine/threonine phosphatase activity"/>
    <property type="evidence" value="ECO:0007669"/>
    <property type="project" value="UniProtKB-EC"/>
</dbReference>
<comment type="caution">
    <text evidence="9">The sequence shown here is derived from an EMBL/GenBank/DDBJ whole genome shotgun (WGS) entry which is preliminary data.</text>
</comment>
<dbReference type="GO" id="GO:0043169">
    <property type="term" value="F:cation binding"/>
    <property type="evidence" value="ECO:0007669"/>
    <property type="project" value="InterPro"/>
</dbReference>
<comment type="cofactor">
    <cofactor evidence="1">
        <name>Mn(2+)</name>
        <dbReference type="ChEBI" id="CHEBI:29035"/>
    </cofactor>
</comment>